<evidence type="ECO:0000313" key="2">
    <source>
        <dbReference type="Proteomes" id="UP000598996"/>
    </source>
</evidence>
<dbReference type="Proteomes" id="UP000598996">
    <property type="component" value="Unassembled WGS sequence"/>
</dbReference>
<sequence length="243" mass="25573">MRTAVVPYARVEVVRALRADSDPRVAAAATAWIAELERPREPADLPPQHCHAFWRVLKQPLSRALAAQVAASDDVEAIQSIAVNPTLPPDIAEALSRHPDAGVRAALAGHAEQFAVFVTDPDPEVRAVVAIRAGLTAEQIAVLAVDPDAVLADHPDFRVRALVALDPEADPALIARLSADPDPWVRKAMARCPRLPAGRLAALLDDPELATDSAANPSLGWEAVVDGLSRGAGPASAAGRRTG</sequence>
<dbReference type="InterPro" id="IPR011989">
    <property type="entry name" value="ARM-like"/>
</dbReference>
<protein>
    <recommendedName>
        <fullName evidence="3">Leucine rich repeat variant</fullName>
    </recommendedName>
</protein>
<accession>A0ABS1VQ72</accession>
<reference evidence="1 2" key="1">
    <citation type="submission" date="2021-01" db="EMBL/GenBank/DDBJ databases">
        <title>Actinoplanes sp. nov. LDG1-01 isolated from lichen.</title>
        <authorList>
            <person name="Saeng-In P."/>
            <person name="Phongsopitanun W."/>
            <person name="Kanchanasin P."/>
            <person name="Yuki M."/>
            <person name="Kudo T."/>
            <person name="Ohkuma M."/>
            <person name="Tanasupawat S."/>
        </authorList>
    </citation>
    <scope>NUCLEOTIDE SEQUENCE [LARGE SCALE GENOMIC DNA]</scope>
    <source>
        <strain evidence="1 2">LDG1-01</strain>
    </source>
</reference>
<proteinExistence type="predicted"/>
<dbReference type="SUPFAM" id="SSF48371">
    <property type="entry name" value="ARM repeat"/>
    <property type="match status" value="1"/>
</dbReference>
<evidence type="ECO:0000313" key="1">
    <source>
        <dbReference type="EMBL" id="MBL7255912.1"/>
    </source>
</evidence>
<gene>
    <name evidence="1" type="ORF">JKJ07_16540</name>
</gene>
<dbReference type="EMBL" id="JAENHO010000004">
    <property type="protein sequence ID" value="MBL7255912.1"/>
    <property type="molecule type" value="Genomic_DNA"/>
</dbReference>
<dbReference type="RefSeq" id="WP_202992412.1">
    <property type="nucleotide sequence ID" value="NZ_JAENHO010000004.1"/>
</dbReference>
<dbReference type="InterPro" id="IPR016024">
    <property type="entry name" value="ARM-type_fold"/>
</dbReference>
<name>A0ABS1VQ72_9ACTN</name>
<organism evidence="1 2">
    <name type="scientific">Paractinoplanes lichenicola</name>
    <dbReference type="NCBI Taxonomy" id="2802976"/>
    <lineage>
        <taxon>Bacteria</taxon>
        <taxon>Bacillati</taxon>
        <taxon>Actinomycetota</taxon>
        <taxon>Actinomycetes</taxon>
        <taxon>Micromonosporales</taxon>
        <taxon>Micromonosporaceae</taxon>
        <taxon>Paractinoplanes</taxon>
    </lineage>
</organism>
<dbReference type="Gene3D" id="1.25.10.10">
    <property type="entry name" value="Leucine-rich Repeat Variant"/>
    <property type="match status" value="1"/>
</dbReference>
<keyword evidence="2" id="KW-1185">Reference proteome</keyword>
<evidence type="ECO:0008006" key="3">
    <source>
        <dbReference type="Google" id="ProtNLM"/>
    </source>
</evidence>
<comment type="caution">
    <text evidence="1">The sequence shown here is derived from an EMBL/GenBank/DDBJ whole genome shotgun (WGS) entry which is preliminary data.</text>
</comment>